<reference evidence="1 2" key="1">
    <citation type="submission" date="2014-04" db="EMBL/GenBank/DDBJ databases">
        <authorList>
            <consortium name="DOE Joint Genome Institute"/>
            <person name="Kuo A."/>
            <person name="Tarkka M."/>
            <person name="Buscot F."/>
            <person name="Kohler A."/>
            <person name="Nagy L.G."/>
            <person name="Floudas D."/>
            <person name="Copeland A."/>
            <person name="Barry K.W."/>
            <person name="Cichocki N."/>
            <person name="Veneault-Fourrey C."/>
            <person name="LaButti K."/>
            <person name="Lindquist E.A."/>
            <person name="Lipzen A."/>
            <person name="Lundell T."/>
            <person name="Morin E."/>
            <person name="Murat C."/>
            <person name="Sun H."/>
            <person name="Tunlid A."/>
            <person name="Henrissat B."/>
            <person name="Grigoriev I.V."/>
            <person name="Hibbett D.S."/>
            <person name="Martin F."/>
            <person name="Nordberg H.P."/>
            <person name="Cantor M.N."/>
            <person name="Hua S.X."/>
        </authorList>
    </citation>
    <scope>NUCLEOTIDE SEQUENCE [LARGE SCALE GENOMIC DNA]</scope>
    <source>
        <strain evidence="1 2">F 1598</strain>
    </source>
</reference>
<dbReference type="AlphaFoldDB" id="A0A0C3G6R2"/>
<gene>
    <name evidence="1" type="ORF">PILCRDRAFT_86557</name>
</gene>
<proteinExistence type="predicted"/>
<reference evidence="2" key="2">
    <citation type="submission" date="2015-01" db="EMBL/GenBank/DDBJ databases">
        <title>Evolutionary Origins and Diversification of the Mycorrhizal Mutualists.</title>
        <authorList>
            <consortium name="DOE Joint Genome Institute"/>
            <consortium name="Mycorrhizal Genomics Consortium"/>
            <person name="Kohler A."/>
            <person name="Kuo A."/>
            <person name="Nagy L.G."/>
            <person name="Floudas D."/>
            <person name="Copeland A."/>
            <person name="Barry K.W."/>
            <person name="Cichocki N."/>
            <person name="Veneault-Fourrey C."/>
            <person name="LaButti K."/>
            <person name="Lindquist E.A."/>
            <person name="Lipzen A."/>
            <person name="Lundell T."/>
            <person name="Morin E."/>
            <person name="Murat C."/>
            <person name="Riley R."/>
            <person name="Ohm R."/>
            <person name="Sun H."/>
            <person name="Tunlid A."/>
            <person name="Henrissat B."/>
            <person name="Grigoriev I.V."/>
            <person name="Hibbett D.S."/>
            <person name="Martin F."/>
        </authorList>
    </citation>
    <scope>NUCLEOTIDE SEQUENCE [LARGE SCALE GENOMIC DNA]</scope>
    <source>
        <strain evidence="2">F 1598</strain>
    </source>
</reference>
<dbReference type="Proteomes" id="UP000054166">
    <property type="component" value="Unassembled WGS sequence"/>
</dbReference>
<organism evidence="1 2">
    <name type="scientific">Piloderma croceum (strain F 1598)</name>
    <dbReference type="NCBI Taxonomy" id="765440"/>
    <lineage>
        <taxon>Eukaryota</taxon>
        <taxon>Fungi</taxon>
        <taxon>Dikarya</taxon>
        <taxon>Basidiomycota</taxon>
        <taxon>Agaricomycotina</taxon>
        <taxon>Agaricomycetes</taxon>
        <taxon>Agaricomycetidae</taxon>
        <taxon>Atheliales</taxon>
        <taxon>Atheliaceae</taxon>
        <taxon>Piloderma</taxon>
    </lineage>
</organism>
<dbReference type="InParanoid" id="A0A0C3G6R2"/>
<dbReference type="EMBL" id="KN832982">
    <property type="protein sequence ID" value="KIM86361.1"/>
    <property type="molecule type" value="Genomic_DNA"/>
</dbReference>
<evidence type="ECO:0000313" key="1">
    <source>
        <dbReference type="EMBL" id="KIM86361.1"/>
    </source>
</evidence>
<sequence>MAHLSKQICQVRNIKIEAELLHHLLAMGRKKKGKDGKPSKLGAPEHFTSFKLDFLAAHAEAYQQALDSKTTMAFYNKEEPFWKKFAEDPPNPEDSFEDKGIVLSKEEAAEHVVLITKLRTKLGQWYRCKYKRPEATKLTTLLENPFMSVLITSIQKAP</sequence>
<evidence type="ECO:0000313" key="2">
    <source>
        <dbReference type="Proteomes" id="UP000054166"/>
    </source>
</evidence>
<protein>
    <submittedName>
        <fullName evidence="1">Uncharacterized protein</fullName>
    </submittedName>
</protein>
<name>A0A0C3G6R2_PILCF</name>
<accession>A0A0C3G6R2</accession>
<keyword evidence="2" id="KW-1185">Reference proteome</keyword>
<dbReference type="HOGENOM" id="CLU_1670051_0_0_1"/>